<comment type="function">
    <text evidence="2">CRISPR (clustered regularly interspaced short palindromic repeat) is an adaptive immune system that provides protection against mobile genetic elements (viruses, transposable elements and conjugative plasmids). CRISPR clusters contain spacers, sequences complementary to antecedent mobile elements, and target invading nucleic acids. CRISPR clusters are transcribed and processed into CRISPR RNA (crRNA).</text>
</comment>
<evidence type="ECO:0000256" key="2">
    <source>
        <dbReference type="ARBA" id="ARBA00025626"/>
    </source>
</evidence>
<dbReference type="EMBL" id="JACSIT010000118">
    <property type="protein sequence ID" value="MBC6995153.1"/>
    <property type="molecule type" value="Genomic_DNA"/>
</dbReference>
<dbReference type="AlphaFoldDB" id="A0A923PJ87"/>
<accession>A0A923PJ87</accession>
<comment type="caution">
    <text evidence="3">The sequence shown here is derived from an EMBL/GenBank/DDBJ whole genome shotgun (WGS) entry which is preliminary data.</text>
</comment>
<proteinExistence type="predicted"/>
<reference evidence="3" key="1">
    <citation type="submission" date="2020-08" db="EMBL/GenBank/DDBJ databases">
        <title>Lewinella bacteria from marine environments.</title>
        <authorList>
            <person name="Zhong Y."/>
        </authorList>
    </citation>
    <scope>NUCLEOTIDE SEQUENCE</scope>
    <source>
        <strain evidence="3">KCTC 42187</strain>
    </source>
</reference>
<keyword evidence="1" id="KW-0051">Antiviral defense</keyword>
<evidence type="ECO:0000256" key="1">
    <source>
        <dbReference type="ARBA" id="ARBA00023118"/>
    </source>
</evidence>
<dbReference type="InterPro" id="IPR020032">
    <property type="entry name" value="CRISPR-assoc_Csp1"/>
</dbReference>
<evidence type="ECO:0000313" key="3">
    <source>
        <dbReference type="EMBL" id="MBC6995153.1"/>
    </source>
</evidence>
<sequence>MTVKSILVTTVATLENHAANRGEKLLGNASSVKRTPDGKVYVSGQMQRHVLFSAIERLNESDPERGETYVSNGDGISTKIETDLRSDLGGFLDTNLGDYSGRRTAPLSATPAVSLQESKVGQDLLVRLKMSGKDAEKKQALALNEFSEKDEMVMNFHLDIGAVGAVKTFTYEGEAHVATNYVRKIDDAEHARRIRLFLDATRSMVDYANQARNAVTGEPHRVLIVLDPGMSRKAMQYFSSDETRQQRILAELEARGATYFLGDDNDGNGRSVYQAYTAALDALKDGKLYRPEFA</sequence>
<organism evidence="3 4">
    <name type="scientific">Neolewinella lacunae</name>
    <dbReference type="NCBI Taxonomy" id="1517758"/>
    <lineage>
        <taxon>Bacteria</taxon>
        <taxon>Pseudomonadati</taxon>
        <taxon>Bacteroidota</taxon>
        <taxon>Saprospiria</taxon>
        <taxon>Saprospirales</taxon>
        <taxon>Lewinellaceae</taxon>
        <taxon>Neolewinella</taxon>
    </lineage>
</organism>
<dbReference type="NCBIfam" id="TIGR01875">
    <property type="entry name" value="cas_MJ0381"/>
    <property type="match status" value="1"/>
</dbReference>
<dbReference type="Proteomes" id="UP000650081">
    <property type="component" value="Unassembled WGS sequence"/>
</dbReference>
<dbReference type="GO" id="GO:0051607">
    <property type="term" value="P:defense response to virus"/>
    <property type="evidence" value="ECO:0007669"/>
    <property type="project" value="UniProtKB-KW"/>
</dbReference>
<name>A0A923PJ87_9BACT</name>
<dbReference type="InterPro" id="IPR010154">
    <property type="entry name" value="CRISPR-assoc_Cas7/Cst2/DevR"/>
</dbReference>
<dbReference type="NCBIfam" id="TIGR03489">
    <property type="entry name" value="cas_csp1"/>
    <property type="match status" value="1"/>
</dbReference>
<dbReference type="Pfam" id="PF01905">
    <property type="entry name" value="DevR"/>
    <property type="match status" value="1"/>
</dbReference>
<evidence type="ECO:0000313" key="4">
    <source>
        <dbReference type="Proteomes" id="UP000650081"/>
    </source>
</evidence>
<gene>
    <name evidence="3" type="primary">cas7p</name>
    <name evidence="3" type="ORF">H9S92_13315</name>
</gene>
<protein>
    <submittedName>
        <fullName evidence="3">Type I-PGING CRISPR-associated protein Cas7/Csp1</fullName>
    </submittedName>
</protein>
<keyword evidence="4" id="KW-1185">Reference proteome</keyword>